<dbReference type="InterPro" id="IPR038495">
    <property type="entry name" value="ATPase_E_C"/>
</dbReference>
<dbReference type="OrthoDB" id="2166166at2"/>
<comment type="caution">
    <text evidence="5">The sequence shown here is derived from an EMBL/GenBank/DDBJ whole genome shotgun (WGS) entry which is preliminary data.</text>
</comment>
<sequence>MEAIERIIQQIEKESHAKMEAYKQERLSEMQDEFEREKRKEEKNITEQIHKNLNKINRDTKLMLERQRIQRRQKVLTKKQDLLDELFEALTERMNQWGQKEFQEFMEGILPKIPISGEAEIILGEYSKGLITSDWLGQFRSLDRVYTLSVDEQVDRQGGFVVRQGKIEYNFLFSSLVEELKEKEGFYVSQQLFQQGD</sequence>
<organism evidence="5 6">
    <name type="scientific">Vagococcus elongatus</name>
    <dbReference type="NCBI Taxonomy" id="180344"/>
    <lineage>
        <taxon>Bacteria</taxon>
        <taxon>Bacillati</taxon>
        <taxon>Bacillota</taxon>
        <taxon>Bacilli</taxon>
        <taxon>Lactobacillales</taxon>
        <taxon>Enterococcaceae</taxon>
        <taxon>Vagococcus</taxon>
    </lineage>
</organism>
<evidence type="ECO:0000256" key="3">
    <source>
        <dbReference type="ARBA" id="ARBA00023065"/>
    </source>
</evidence>
<dbReference type="SUPFAM" id="SSF160527">
    <property type="entry name" value="V-type ATPase subunit E-like"/>
    <property type="match status" value="1"/>
</dbReference>
<dbReference type="Pfam" id="PF01991">
    <property type="entry name" value="vATP-synt_E"/>
    <property type="match status" value="1"/>
</dbReference>
<comment type="similarity">
    <text evidence="1">Belongs to the V-ATPase E subunit family.</text>
</comment>
<protein>
    <recommendedName>
        <fullName evidence="7">ATPase V</fullName>
    </recommendedName>
</protein>
<keyword evidence="6" id="KW-1185">Reference proteome</keyword>
<keyword evidence="3" id="KW-0406">Ion transport</keyword>
<evidence type="ECO:0000256" key="1">
    <source>
        <dbReference type="ARBA" id="ARBA00005901"/>
    </source>
</evidence>
<dbReference type="AlphaFoldDB" id="A0A430ARA9"/>
<dbReference type="RefSeq" id="WP_126809522.1">
    <property type="nucleotide sequence ID" value="NZ_NGKA01000014.1"/>
</dbReference>
<dbReference type="EMBL" id="NGKA01000014">
    <property type="protein sequence ID" value="RSU10544.1"/>
    <property type="molecule type" value="Genomic_DNA"/>
</dbReference>
<dbReference type="InterPro" id="IPR002842">
    <property type="entry name" value="ATPase_V1_Esu"/>
</dbReference>
<evidence type="ECO:0000256" key="2">
    <source>
        <dbReference type="ARBA" id="ARBA00022448"/>
    </source>
</evidence>
<gene>
    <name evidence="5" type="ORF">CBF29_09640</name>
</gene>
<dbReference type="GO" id="GO:0033178">
    <property type="term" value="C:proton-transporting two-sector ATPase complex, catalytic domain"/>
    <property type="evidence" value="ECO:0007669"/>
    <property type="project" value="InterPro"/>
</dbReference>
<evidence type="ECO:0000256" key="4">
    <source>
        <dbReference type="SAM" id="Coils"/>
    </source>
</evidence>
<keyword evidence="2" id="KW-0813">Transport</keyword>
<accession>A0A430ARA9</accession>
<dbReference type="Gene3D" id="3.30.2320.30">
    <property type="entry name" value="ATP synthase, E subunit, C-terminal"/>
    <property type="match status" value="1"/>
</dbReference>
<name>A0A430ARA9_9ENTE</name>
<keyword evidence="4" id="KW-0175">Coiled coil</keyword>
<dbReference type="Proteomes" id="UP000287605">
    <property type="component" value="Unassembled WGS sequence"/>
</dbReference>
<evidence type="ECO:0000313" key="5">
    <source>
        <dbReference type="EMBL" id="RSU10544.1"/>
    </source>
</evidence>
<feature type="coiled-coil region" evidence="4">
    <location>
        <begin position="24"/>
        <end position="51"/>
    </location>
</feature>
<reference evidence="5 6" key="1">
    <citation type="submission" date="2017-05" db="EMBL/GenBank/DDBJ databases">
        <title>Vagococcus spp. assemblies.</title>
        <authorList>
            <person name="Gulvik C.A."/>
        </authorList>
    </citation>
    <scope>NUCLEOTIDE SEQUENCE [LARGE SCALE GENOMIC DNA]</scope>
    <source>
        <strain evidence="5 6">CCUG 51432</strain>
    </source>
</reference>
<evidence type="ECO:0000313" key="6">
    <source>
        <dbReference type="Proteomes" id="UP000287605"/>
    </source>
</evidence>
<dbReference type="GO" id="GO:0046961">
    <property type="term" value="F:proton-transporting ATPase activity, rotational mechanism"/>
    <property type="evidence" value="ECO:0007669"/>
    <property type="project" value="InterPro"/>
</dbReference>
<evidence type="ECO:0008006" key="7">
    <source>
        <dbReference type="Google" id="ProtNLM"/>
    </source>
</evidence>
<proteinExistence type="inferred from homology"/>